<keyword evidence="4" id="KW-1185">Reference proteome</keyword>
<gene>
    <name evidence="3" type="ORF">O4U47_05040</name>
</gene>
<dbReference type="Proteomes" id="UP001165685">
    <property type="component" value="Unassembled WGS sequence"/>
</dbReference>
<accession>A0ABT4TGN1</accession>
<name>A0ABT4TGN1_9ACTN</name>
<organism evidence="3 4">
    <name type="scientific">Nocardiopsis suaedae</name>
    <dbReference type="NCBI Taxonomy" id="3018444"/>
    <lineage>
        <taxon>Bacteria</taxon>
        <taxon>Bacillati</taxon>
        <taxon>Actinomycetota</taxon>
        <taxon>Actinomycetes</taxon>
        <taxon>Streptosporangiales</taxon>
        <taxon>Nocardiopsidaceae</taxon>
        <taxon>Nocardiopsis</taxon>
    </lineage>
</organism>
<comment type="caution">
    <text evidence="3">The sequence shown here is derived from an EMBL/GenBank/DDBJ whole genome shotgun (WGS) entry which is preliminary data.</text>
</comment>
<proteinExistence type="predicted"/>
<dbReference type="EMBL" id="JAQFWP010000006">
    <property type="protein sequence ID" value="MDA2803868.1"/>
    <property type="molecule type" value="Genomic_DNA"/>
</dbReference>
<sequence length="123" mass="12848">MSEENTPPLPGYEGMPLAMLRHRIRSLGEEDLHRLMAYEREHAARTGVLEVLTARLDAVRQGAEPSEGDQGFQPEAAPPPAGGSPVGPASAAPASNPPPHGDPAQPARPKGDHRPGGGTRGGR</sequence>
<evidence type="ECO:0000313" key="4">
    <source>
        <dbReference type="Proteomes" id="UP001165685"/>
    </source>
</evidence>
<evidence type="ECO:0000313" key="3">
    <source>
        <dbReference type="EMBL" id="MDA2803868.1"/>
    </source>
</evidence>
<protein>
    <recommendedName>
        <fullName evidence="2">DUF8129 domain-containing protein</fullName>
    </recommendedName>
</protein>
<feature type="domain" description="DUF8129" evidence="2">
    <location>
        <begin position="17"/>
        <end position="60"/>
    </location>
</feature>
<evidence type="ECO:0000256" key="1">
    <source>
        <dbReference type="SAM" id="MobiDB-lite"/>
    </source>
</evidence>
<evidence type="ECO:0000259" key="2">
    <source>
        <dbReference type="Pfam" id="PF26450"/>
    </source>
</evidence>
<reference evidence="3" key="1">
    <citation type="submission" date="2023-01" db="EMBL/GenBank/DDBJ databases">
        <title>Draft genome sequence of Nocardiopsis sp. LSu2-4 isolated from halophytes.</title>
        <authorList>
            <person name="Duangmal K."/>
            <person name="Chantavorakit T."/>
        </authorList>
    </citation>
    <scope>NUCLEOTIDE SEQUENCE</scope>
    <source>
        <strain evidence="3">LSu2-4</strain>
    </source>
</reference>
<dbReference type="InterPro" id="IPR058442">
    <property type="entry name" value="DUF8129"/>
</dbReference>
<dbReference type="RefSeq" id="WP_270676357.1">
    <property type="nucleotide sequence ID" value="NZ_JAQFWP010000006.1"/>
</dbReference>
<dbReference type="Pfam" id="PF26450">
    <property type="entry name" value="DUF8129"/>
    <property type="match status" value="1"/>
</dbReference>
<feature type="region of interest" description="Disordered" evidence="1">
    <location>
        <begin position="59"/>
        <end position="123"/>
    </location>
</feature>